<keyword evidence="1" id="KW-0472">Membrane</keyword>
<dbReference type="EMBL" id="CAKOFQ010007048">
    <property type="protein sequence ID" value="CAH1988602.1"/>
    <property type="molecule type" value="Genomic_DNA"/>
</dbReference>
<evidence type="ECO:0000256" key="1">
    <source>
        <dbReference type="SAM" id="Phobius"/>
    </source>
</evidence>
<name>A0A9P0PLE7_ACAOB</name>
<dbReference type="AlphaFoldDB" id="A0A9P0PLE7"/>
<sequence>MIAVNLACEVHYVGGLRGRVTQLNKIWRSIPLTILMKILTIPVIQTLLSLAVKSTILCLRKILVAPGILGVREILRMVVTVMVELEVTLMVEVTIIARHLDKIWCGS</sequence>
<protein>
    <submittedName>
        <fullName evidence="2">Uncharacterized protein</fullName>
    </submittedName>
</protein>
<keyword evidence="3" id="KW-1185">Reference proteome</keyword>
<proteinExistence type="predicted"/>
<evidence type="ECO:0000313" key="3">
    <source>
        <dbReference type="Proteomes" id="UP001152888"/>
    </source>
</evidence>
<reference evidence="2" key="1">
    <citation type="submission" date="2022-03" db="EMBL/GenBank/DDBJ databases">
        <authorList>
            <person name="Sayadi A."/>
        </authorList>
    </citation>
    <scope>NUCLEOTIDE SEQUENCE</scope>
</reference>
<evidence type="ECO:0000313" key="2">
    <source>
        <dbReference type="EMBL" id="CAH1988602.1"/>
    </source>
</evidence>
<dbReference type="Proteomes" id="UP001152888">
    <property type="component" value="Unassembled WGS sequence"/>
</dbReference>
<comment type="caution">
    <text evidence="2">The sequence shown here is derived from an EMBL/GenBank/DDBJ whole genome shotgun (WGS) entry which is preliminary data.</text>
</comment>
<organism evidence="2 3">
    <name type="scientific">Acanthoscelides obtectus</name>
    <name type="common">Bean weevil</name>
    <name type="synonym">Bruchus obtectus</name>
    <dbReference type="NCBI Taxonomy" id="200917"/>
    <lineage>
        <taxon>Eukaryota</taxon>
        <taxon>Metazoa</taxon>
        <taxon>Ecdysozoa</taxon>
        <taxon>Arthropoda</taxon>
        <taxon>Hexapoda</taxon>
        <taxon>Insecta</taxon>
        <taxon>Pterygota</taxon>
        <taxon>Neoptera</taxon>
        <taxon>Endopterygota</taxon>
        <taxon>Coleoptera</taxon>
        <taxon>Polyphaga</taxon>
        <taxon>Cucujiformia</taxon>
        <taxon>Chrysomeloidea</taxon>
        <taxon>Chrysomelidae</taxon>
        <taxon>Bruchinae</taxon>
        <taxon>Bruchini</taxon>
        <taxon>Acanthoscelides</taxon>
    </lineage>
</organism>
<keyword evidence="1" id="KW-0812">Transmembrane</keyword>
<gene>
    <name evidence="2" type="ORF">ACAOBT_LOCUS18568</name>
</gene>
<feature type="transmembrane region" description="Helical" evidence="1">
    <location>
        <begin position="30"/>
        <end position="52"/>
    </location>
</feature>
<keyword evidence="1" id="KW-1133">Transmembrane helix</keyword>
<accession>A0A9P0PLE7</accession>